<keyword evidence="2" id="KW-0472">Membrane</keyword>
<dbReference type="Proteomes" id="UP000005238">
    <property type="component" value="Unassembled WGS sequence"/>
</dbReference>
<keyword evidence="4" id="KW-1185">Reference proteome</keyword>
<accession>H3GQW2</accession>
<evidence type="ECO:0000313" key="3">
    <source>
        <dbReference type="EnsemblProtists" id="Phyra79216"/>
    </source>
</evidence>
<dbReference type="InParanoid" id="H3GQW2"/>
<keyword evidence="2" id="KW-0812">Transmembrane</keyword>
<reference evidence="4" key="1">
    <citation type="journal article" date="2006" name="Science">
        <title>Phytophthora genome sequences uncover evolutionary origins and mechanisms of pathogenesis.</title>
        <authorList>
            <person name="Tyler B.M."/>
            <person name="Tripathy S."/>
            <person name="Zhang X."/>
            <person name="Dehal P."/>
            <person name="Jiang R.H."/>
            <person name="Aerts A."/>
            <person name="Arredondo F.D."/>
            <person name="Baxter L."/>
            <person name="Bensasson D."/>
            <person name="Beynon J.L."/>
            <person name="Chapman J."/>
            <person name="Damasceno C.M."/>
            <person name="Dorrance A.E."/>
            <person name="Dou D."/>
            <person name="Dickerman A.W."/>
            <person name="Dubchak I.L."/>
            <person name="Garbelotto M."/>
            <person name="Gijzen M."/>
            <person name="Gordon S.G."/>
            <person name="Govers F."/>
            <person name="Grunwald N.J."/>
            <person name="Huang W."/>
            <person name="Ivors K.L."/>
            <person name="Jones R.W."/>
            <person name="Kamoun S."/>
            <person name="Krampis K."/>
            <person name="Lamour K.H."/>
            <person name="Lee M.K."/>
            <person name="McDonald W.H."/>
            <person name="Medina M."/>
            <person name="Meijer H.J."/>
            <person name="Nordberg E.K."/>
            <person name="Maclean D.J."/>
            <person name="Ospina-Giraldo M.D."/>
            <person name="Morris P.F."/>
            <person name="Phuntumart V."/>
            <person name="Putnam N.H."/>
            <person name="Rash S."/>
            <person name="Rose J.K."/>
            <person name="Sakihama Y."/>
            <person name="Salamov A.A."/>
            <person name="Savidor A."/>
            <person name="Scheuring C.F."/>
            <person name="Smith B.M."/>
            <person name="Sobral B.W."/>
            <person name="Terry A."/>
            <person name="Torto-Alalibo T.A."/>
            <person name="Win J."/>
            <person name="Xu Z."/>
            <person name="Zhang H."/>
            <person name="Grigoriev I.V."/>
            <person name="Rokhsar D.S."/>
            <person name="Boore J.L."/>
        </authorList>
    </citation>
    <scope>NUCLEOTIDE SEQUENCE [LARGE SCALE GENOMIC DNA]</scope>
    <source>
        <strain evidence="4">Pr102</strain>
    </source>
</reference>
<proteinExistence type="predicted"/>
<dbReference type="EMBL" id="DS566035">
    <property type="status" value="NOT_ANNOTATED_CDS"/>
    <property type="molecule type" value="Genomic_DNA"/>
</dbReference>
<evidence type="ECO:0000256" key="2">
    <source>
        <dbReference type="SAM" id="Phobius"/>
    </source>
</evidence>
<feature type="region of interest" description="Disordered" evidence="1">
    <location>
        <begin position="1"/>
        <end position="22"/>
    </location>
</feature>
<feature type="transmembrane region" description="Helical" evidence="2">
    <location>
        <begin position="90"/>
        <end position="111"/>
    </location>
</feature>
<dbReference type="VEuPathDB" id="FungiDB:KRP22_7626"/>
<dbReference type="STRING" id="164328.H3GQW2"/>
<dbReference type="EnsemblProtists" id="Phyra79216">
    <property type="protein sequence ID" value="Phyra79216"/>
    <property type="gene ID" value="Phyra79216"/>
</dbReference>
<name>H3GQW2_PHYRM</name>
<dbReference type="HOGENOM" id="CLU_2008461_0_0_1"/>
<sequence length="124" mass="14123">MRPSEHQRGTAGAYRGSEHASEERVYRPLLFQSTGYASSELFRDSYEMHSRLPTAPLLGVETSAAEPEENQKKRHVFEPQIRLETLSSRAATAVLWVTYLVFLLAMALPYLQSKGYLETVRTIF</sequence>
<dbReference type="AlphaFoldDB" id="H3GQW2"/>
<evidence type="ECO:0000313" key="4">
    <source>
        <dbReference type="Proteomes" id="UP000005238"/>
    </source>
</evidence>
<evidence type="ECO:0000256" key="1">
    <source>
        <dbReference type="SAM" id="MobiDB-lite"/>
    </source>
</evidence>
<dbReference type="VEuPathDB" id="FungiDB:KRP23_2517"/>
<organism evidence="3 4">
    <name type="scientific">Phytophthora ramorum</name>
    <name type="common">Sudden oak death agent</name>
    <dbReference type="NCBI Taxonomy" id="164328"/>
    <lineage>
        <taxon>Eukaryota</taxon>
        <taxon>Sar</taxon>
        <taxon>Stramenopiles</taxon>
        <taxon>Oomycota</taxon>
        <taxon>Peronosporomycetes</taxon>
        <taxon>Peronosporales</taxon>
        <taxon>Peronosporaceae</taxon>
        <taxon>Phytophthora</taxon>
    </lineage>
</organism>
<reference evidence="3" key="2">
    <citation type="submission" date="2015-06" db="UniProtKB">
        <authorList>
            <consortium name="EnsemblProtists"/>
        </authorList>
    </citation>
    <scope>IDENTIFICATION</scope>
    <source>
        <strain evidence="3">Pr102</strain>
    </source>
</reference>
<keyword evidence="2" id="KW-1133">Transmembrane helix</keyword>
<dbReference type="eggNOG" id="ENOG502SI60">
    <property type="taxonomic scope" value="Eukaryota"/>
</dbReference>
<protein>
    <submittedName>
        <fullName evidence="3">Uncharacterized protein</fullName>
    </submittedName>
</protein>